<dbReference type="Gene3D" id="3.40.50.880">
    <property type="match status" value="1"/>
</dbReference>
<dbReference type="Proteomes" id="UP001493487">
    <property type="component" value="Unassembled WGS sequence"/>
</dbReference>
<dbReference type="EMBL" id="JASKHM010000010">
    <property type="protein sequence ID" value="MEQ4484375.1"/>
    <property type="molecule type" value="Genomic_DNA"/>
</dbReference>
<protein>
    <submittedName>
        <fullName evidence="2">Alpha-L-fucosidase</fullName>
    </submittedName>
</protein>
<evidence type="ECO:0000259" key="1">
    <source>
        <dbReference type="Pfam" id="PF01120"/>
    </source>
</evidence>
<feature type="domain" description="Glycoside hydrolase family 29 N-terminal" evidence="1">
    <location>
        <begin position="46"/>
        <end position="329"/>
    </location>
</feature>
<reference evidence="2 3" key="1">
    <citation type="journal article" date="2023" name="Genome Announc.">
        <title>Pan-Genome Analyses of the Genus Cohnella and Proposal of the Novel Species Cohnella silvisoli sp. nov., Isolated from Forest Soil.</title>
        <authorList>
            <person name="Wang C."/>
            <person name="Mao L."/>
            <person name="Bao G."/>
            <person name="Zhu H."/>
        </authorList>
    </citation>
    <scope>NUCLEOTIDE SEQUENCE [LARGE SCALE GENOMIC DNA]</scope>
    <source>
        <strain evidence="2 3">NL03-T5-1</strain>
    </source>
</reference>
<dbReference type="Gene3D" id="3.20.20.80">
    <property type="entry name" value="Glycosidases"/>
    <property type="match status" value="1"/>
</dbReference>
<evidence type="ECO:0000313" key="2">
    <source>
        <dbReference type="EMBL" id="MEQ4484375.1"/>
    </source>
</evidence>
<dbReference type="Pfam" id="PF01120">
    <property type="entry name" value="Alpha_L_fucos"/>
    <property type="match status" value="1"/>
</dbReference>
<sequence length="664" mass="74892">MFDRKNAFFGLHFDLHPMAEDTSLGADVSEEMVERLLTKVRPEFVHYDCKGHPGYAGFPTQVGWASRGIVKDSLAIWRKATRRHGIGLGIHYSGIVDHLAVREHPEWASVDAEGKTDPEATSVFGPYVDELLIPQLAEVVDLYDIDSVWLDGECWGAKLDYSEAALAAWKQETGWDDAPKNRSDERWLAWKNFHRAHFERYLGHWTQALHELKPGVQVASNWAYTTMSPKPVETDVDYISGDFDPMLSVDRARTETRYLTNTGMPWELQAWGFDTAKDQEELLKTPVQLMQEAAVVLMHGGGFMVYFLPTRSGYISDEIMNVASETAQFCLMRKEISHRSTSVPQIALLHSSESQFDKSDRVYTWWDTPLIELEGALHALLESHYSVDVLSEHMLMDNLEKFPLLVIPDSHLLIESFRKRVLAYVADGGKLLLLGQRCAHQFQEALGVLFEGEPTKINAQLVSVQGKVGCPGKWQDVSLVTAEVLSMRYHGEGVHGRHSYLDVRSTGVSEEHLRQRHEAVAATIASYGKGEIAAVFGPVATCFHNSHHPFLRSYVRDIVARLFPDPIVTTDAPYCVDISIRRSSQGELCVHLMNLVNIPVSNRRAFVEYVPPIGPICVRILTDIRPANVMWEPDRTELKWEWEEGAVNVIVPSLSIHGVIVLKD</sequence>
<comment type="caution">
    <text evidence="2">The sequence shown here is derived from an EMBL/GenBank/DDBJ whole genome shotgun (WGS) entry which is preliminary data.</text>
</comment>
<dbReference type="SUPFAM" id="SSF51445">
    <property type="entry name" value="(Trans)glycosidases"/>
    <property type="match status" value="1"/>
</dbReference>
<organism evidence="2 3">
    <name type="scientific">Cohnella silvisoli</name>
    <dbReference type="NCBI Taxonomy" id="2873699"/>
    <lineage>
        <taxon>Bacteria</taxon>
        <taxon>Bacillati</taxon>
        <taxon>Bacillota</taxon>
        <taxon>Bacilli</taxon>
        <taxon>Bacillales</taxon>
        <taxon>Paenibacillaceae</taxon>
        <taxon>Cohnella</taxon>
    </lineage>
</organism>
<dbReference type="InterPro" id="IPR017853">
    <property type="entry name" value="GH"/>
</dbReference>
<name>A0ABV1KWJ3_9BACL</name>
<keyword evidence="3" id="KW-1185">Reference proteome</keyword>
<dbReference type="CDD" id="cd03143">
    <property type="entry name" value="A4_beta-galactosidase_middle_domain"/>
    <property type="match status" value="1"/>
</dbReference>
<dbReference type="SUPFAM" id="SSF52317">
    <property type="entry name" value="Class I glutamine amidotransferase-like"/>
    <property type="match status" value="1"/>
</dbReference>
<proteinExistence type="predicted"/>
<accession>A0ABV1KWJ3</accession>
<dbReference type="InterPro" id="IPR057739">
    <property type="entry name" value="Glyco_hydro_29_N"/>
</dbReference>
<dbReference type="InterPro" id="IPR029062">
    <property type="entry name" value="Class_I_gatase-like"/>
</dbReference>
<evidence type="ECO:0000313" key="3">
    <source>
        <dbReference type="Proteomes" id="UP001493487"/>
    </source>
</evidence>
<gene>
    <name evidence="2" type="ORF">QJS35_18415</name>
</gene>
<dbReference type="RefSeq" id="WP_232186753.1">
    <property type="nucleotide sequence ID" value="NZ_JAIOAP010000009.1"/>
</dbReference>